<sequence length="603" mass="62752">MPASSLLYVALVCKIVGVASLEPTAEPGSISSSFIPERTGSATPHNTYNPTPLPRSENDSPTIPSTPNIKALAGPGDGGGHGKKGPPKSPPKGKGPVPVPHLGNGGVPVSHSSWPSVGPAAPKHTPEDDSDEEGYGPPPPPAQTTVHPPKPITHAPKPNTTHPPKPVTTPPRQTGPPGPKPTNYWSGIFQWPGKGAPWLQDGSRNGTQSGNKGGNGGRNGGGAAAGLPDLELHGGGGMHREQFCSSLIATAFPKVMMSFAQGHPIASQSVTVTLPGYDRPANSWKECMPAYGPFAWTGGRAAPWGDGPPPVIVVSGGNPSPDEEVCKAASATLGEQVQSVFASASSSRIAHTAYGPLGGRATATIHGGPCIKASTYPNGRVPGIYPSTAVSHGSAVPGVAPSTGVSGATMTPAQTAAPTTENSAAPTPEGKLGPLEVMTGDIAICRQYPDFLTNDWSHVYTLERHTVFKSDCWTVASLPGEMGSIQGSNIWLHDSEHNCWFHDQLLADPVENISKKLQYCKSPGRFVAGLLPQYSRQDCYDGPSLDATSVNLGSGDYVDVSCQIFGEEVRGNHTWIKATQGCYMPGAVFDESKWRGSALQRCT</sequence>
<gene>
    <name evidence="3" type="ORF">BT63DRAFT_420311</name>
</gene>
<dbReference type="Proteomes" id="UP000799302">
    <property type="component" value="Unassembled WGS sequence"/>
</dbReference>
<dbReference type="EMBL" id="MU004230">
    <property type="protein sequence ID" value="KAF2675077.1"/>
    <property type="molecule type" value="Genomic_DNA"/>
</dbReference>
<feature type="signal peptide" evidence="2">
    <location>
        <begin position="1"/>
        <end position="20"/>
    </location>
</feature>
<evidence type="ECO:0000256" key="2">
    <source>
        <dbReference type="SAM" id="SignalP"/>
    </source>
</evidence>
<organism evidence="3 4">
    <name type="scientific">Microthyrium microscopicum</name>
    <dbReference type="NCBI Taxonomy" id="703497"/>
    <lineage>
        <taxon>Eukaryota</taxon>
        <taxon>Fungi</taxon>
        <taxon>Dikarya</taxon>
        <taxon>Ascomycota</taxon>
        <taxon>Pezizomycotina</taxon>
        <taxon>Dothideomycetes</taxon>
        <taxon>Dothideomycetes incertae sedis</taxon>
        <taxon>Microthyriales</taxon>
        <taxon>Microthyriaceae</taxon>
        <taxon>Microthyrium</taxon>
    </lineage>
</organism>
<feature type="region of interest" description="Disordered" evidence="1">
    <location>
        <begin position="24"/>
        <end position="226"/>
    </location>
</feature>
<feature type="chain" id="PRO_5025694008" description="Ig-like domain-containing protein" evidence="2">
    <location>
        <begin position="21"/>
        <end position="603"/>
    </location>
</feature>
<protein>
    <recommendedName>
        <fullName evidence="5">Ig-like domain-containing protein</fullName>
    </recommendedName>
</protein>
<proteinExistence type="predicted"/>
<feature type="compositionally biased region" description="Gly residues" evidence="1">
    <location>
        <begin position="211"/>
        <end position="224"/>
    </location>
</feature>
<reference evidence="3" key="1">
    <citation type="journal article" date="2020" name="Stud. Mycol.">
        <title>101 Dothideomycetes genomes: a test case for predicting lifestyles and emergence of pathogens.</title>
        <authorList>
            <person name="Haridas S."/>
            <person name="Albert R."/>
            <person name="Binder M."/>
            <person name="Bloem J."/>
            <person name="Labutti K."/>
            <person name="Salamov A."/>
            <person name="Andreopoulos B."/>
            <person name="Baker S."/>
            <person name="Barry K."/>
            <person name="Bills G."/>
            <person name="Bluhm B."/>
            <person name="Cannon C."/>
            <person name="Castanera R."/>
            <person name="Culley D."/>
            <person name="Daum C."/>
            <person name="Ezra D."/>
            <person name="Gonzalez J."/>
            <person name="Henrissat B."/>
            <person name="Kuo A."/>
            <person name="Liang C."/>
            <person name="Lipzen A."/>
            <person name="Lutzoni F."/>
            <person name="Magnuson J."/>
            <person name="Mondo S."/>
            <person name="Nolan M."/>
            <person name="Ohm R."/>
            <person name="Pangilinan J."/>
            <person name="Park H.-J."/>
            <person name="Ramirez L."/>
            <person name="Alfaro M."/>
            <person name="Sun H."/>
            <person name="Tritt A."/>
            <person name="Yoshinaga Y."/>
            <person name="Zwiers L.-H."/>
            <person name="Turgeon B."/>
            <person name="Goodwin S."/>
            <person name="Spatafora J."/>
            <person name="Crous P."/>
            <person name="Grigoriev I."/>
        </authorList>
    </citation>
    <scope>NUCLEOTIDE SEQUENCE</scope>
    <source>
        <strain evidence="3">CBS 115976</strain>
    </source>
</reference>
<evidence type="ECO:0000313" key="4">
    <source>
        <dbReference type="Proteomes" id="UP000799302"/>
    </source>
</evidence>
<dbReference type="AlphaFoldDB" id="A0A6A6UUG1"/>
<name>A0A6A6UUG1_9PEZI</name>
<feature type="compositionally biased region" description="Low complexity" evidence="1">
    <location>
        <begin position="92"/>
        <end position="102"/>
    </location>
</feature>
<accession>A0A6A6UUG1</accession>
<feature type="compositionally biased region" description="Polar residues" evidence="1">
    <location>
        <begin position="29"/>
        <end position="50"/>
    </location>
</feature>
<evidence type="ECO:0000313" key="3">
    <source>
        <dbReference type="EMBL" id="KAF2675077.1"/>
    </source>
</evidence>
<feature type="compositionally biased region" description="Pro residues" evidence="1">
    <location>
        <begin position="161"/>
        <end position="180"/>
    </location>
</feature>
<keyword evidence="2" id="KW-0732">Signal</keyword>
<evidence type="ECO:0008006" key="5">
    <source>
        <dbReference type="Google" id="ProtNLM"/>
    </source>
</evidence>
<keyword evidence="4" id="KW-1185">Reference proteome</keyword>
<evidence type="ECO:0000256" key="1">
    <source>
        <dbReference type="SAM" id="MobiDB-lite"/>
    </source>
</evidence>
<feature type="compositionally biased region" description="Low complexity" evidence="1">
    <location>
        <begin position="408"/>
        <end position="420"/>
    </location>
</feature>
<feature type="compositionally biased region" description="Polar residues" evidence="1">
    <location>
        <begin position="59"/>
        <end position="68"/>
    </location>
</feature>
<feature type="region of interest" description="Disordered" evidence="1">
    <location>
        <begin position="401"/>
        <end position="432"/>
    </location>
</feature>
<dbReference type="OrthoDB" id="5358886at2759"/>
<feature type="compositionally biased region" description="Low complexity" evidence="1">
    <location>
        <begin position="143"/>
        <end position="160"/>
    </location>
</feature>